<organism evidence="1 2">
    <name type="scientific">Bacteroides uniformis</name>
    <dbReference type="NCBI Taxonomy" id="820"/>
    <lineage>
        <taxon>Bacteria</taxon>
        <taxon>Pseudomonadati</taxon>
        <taxon>Bacteroidota</taxon>
        <taxon>Bacteroidia</taxon>
        <taxon>Bacteroidales</taxon>
        <taxon>Bacteroidaceae</taxon>
        <taxon>Bacteroides</taxon>
    </lineage>
</organism>
<reference evidence="1 2" key="1">
    <citation type="submission" date="2018-08" db="EMBL/GenBank/DDBJ databases">
        <title>A genome reference for cultivated species of the human gut microbiota.</title>
        <authorList>
            <person name="Zou Y."/>
            <person name="Xue W."/>
            <person name="Luo G."/>
        </authorList>
    </citation>
    <scope>NUCLEOTIDE SEQUENCE [LARGE SCALE GENOMIC DNA]</scope>
    <source>
        <strain evidence="1 2">AF21-53</strain>
    </source>
</reference>
<protein>
    <submittedName>
        <fullName evidence="1">Uncharacterized protein</fullName>
    </submittedName>
</protein>
<comment type="caution">
    <text evidence="1">The sequence shown here is derived from an EMBL/GenBank/DDBJ whole genome shotgun (WGS) entry which is preliminary data.</text>
</comment>
<proteinExistence type="predicted"/>
<dbReference type="AlphaFoldDB" id="A0A412JEH2"/>
<gene>
    <name evidence="1" type="ORF">DWX87_18955</name>
</gene>
<evidence type="ECO:0000313" key="2">
    <source>
        <dbReference type="Proteomes" id="UP000285283"/>
    </source>
</evidence>
<name>A0A412JEH2_BACUN</name>
<dbReference type="Proteomes" id="UP000285283">
    <property type="component" value="Unassembled WGS sequence"/>
</dbReference>
<evidence type="ECO:0000313" key="1">
    <source>
        <dbReference type="EMBL" id="RGS50694.1"/>
    </source>
</evidence>
<sequence length="110" mass="12740">MILSVMEQILDQHSQVVLSHGLSLNLSALIPRKQLLQLTNKMQTLSNRMEMVTAIQESQLSAILQLFRLPEVVRYLVTPMNRLYIGYLEKQQHLHPVELQRLIELLGQQP</sequence>
<dbReference type="EMBL" id="QRVP01000027">
    <property type="protein sequence ID" value="RGS50694.1"/>
    <property type="molecule type" value="Genomic_DNA"/>
</dbReference>
<accession>A0A412JEH2</accession>